<dbReference type="OrthoDB" id="1112200at2759"/>
<feature type="domain" description="EF-hand" evidence="5">
    <location>
        <begin position="175"/>
        <end position="210"/>
    </location>
</feature>
<evidence type="ECO:0000259" key="5">
    <source>
        <dbReference type="PROSITE" id="PS50222"/>
    </source>
</evidence>
<evidence type="ECO:0000256" key="2">
    <source>
        <dbReference type="ARBA" id="ARBA00022837"/>
    </source>
</evidence>
<evidence type="ECO:0008006" key="8">
    <source>
        <dbReference type="Google" id="ProtNLM"/>
    </source>
</evidence>
<feature type="domain" description="EF-hand" evidence="5">
    <location>
        <begin position="265"/>
        <end position="295"/>
    </location>
</feature>
<accession>A0A8X7UIL8</accession>
<reference evidence="6 7" key="1">
    <citation type="submission" date="2020-02" db="EMBL/GenBank/DDBJ databases">
        <authorList>
            <person name="Ma Q."/>
            <person name="Huang Y."/>
            <person name="Song X."/>
            <person name="Pei D."/>
        </authorList>
    </citation>
    <scope>NUCLEOTIDE SEQUENCE [LARGE SCALE GENOMIC DNA]</scope>
    <source>
        <strain evidence="6">Sxm20200214</strain>
        <tissue evidence="6">Leaf</tissue>
    </source>
</reference>
<dbReference type="Pfam" id="PF13499">
    <property type="entry name" value="EF-hand_7"/>
    <property type="match status" value="1"/>
</dbReference>
<protein>
    <recommendedName>
        <fullName evidence="8">TIR domain-containing protein</fullName>
    </recommendedName>
</protein>
<comment type="caution">
    <text evidence="6">The sequence shown here is derived from an EMBL/GenBank/DDBJ whole genome shotgun (WGS) entry which is preliminary data.</text>
</comment>
<dbReference type="Proteomes" id="UP000886595">
    <property type="component" value="Unassembled WGS sequence"/>
</dbReference>
<dbReference type="CDD" id="cd00051">
    <property type="entry name" value="EFh"/>
    <property type="match status" value="1"/>
</dbReference>
<dbReference type="Pfam" id="PF01582">
    <property type="entry name" value="TIR"/>
    <property type="match status" value="1"/>
</dbReference>
<feature type="domain" description="TIR" evidence="4">
    <location>
        <begin position="11"/>
        <end position="175"/>
    </location>
</feature>
<keyword evidence="1" id="KW-0677">Repeat</keyword>
<dbReference type="PANTHER" id="PTHR32009:SF116">
    <property type="entry name" value="DISEASE RESISTANCE PROTEIN"/>
    <property type="match status" value="1"/>
</dbReference>
<organism evidence="6 7">
    <name type="scientific">Brassica carinata</name>
    <name type="common">Ethiopian mustard</name>
    <name type="synonym">Abyssinian cabbage</name>
    <dbReference type="NCBI Taxonomy" id="52824"/>
    <lineage>
        <taxon>Eukaryota</taxon>
        <taxon>Viridiplantae</taxon>
        <taxon>Streptophyta</taxon>
        <taxon>Embryophyta</taxon>
        <taxon>Tracheophyta</taxon>
        <taxon>Spermatophyta</taxon>
        <taxon>Magnoliopsida</taxon>
        <taxon>eudicotyledons</taxon>
        <taxon>Gunneridae</taxon>
        <taxon>Pentapetalae</taxon>
        <taxon>rosids</taxon>
        <taxon>malvids</taxon>
        <taxon>Brassicales</taxon>
        <taxon>Brassicaceae</taxon>
        <taxon>Brassiceae</taxon>
        <taxon>Brassica</taxon>
    </lineage>
</organism>
<dbReference type="SMART" id="SM00255">
    <property type="entry name" value="TIR"/>
    <property type="match status" value="1"/>
</dbReference>
<dbReference type="FunFam" id="3.40.50.10140:FF:000007">
    <property type="entry name" value="Disease resistance protein (TIR-NBS-LRR class)"/>
    <property type="match status" value="1"/>
</dbReference>
<evidence type="ECO:0000313" key="6">
    <source>
        <dbReference type="EMBL" id="KAG2277311.1"/>
    </source>
</evidence>
<evidence type="ECO:0000313" key="7">
    <source>
        <dbReference type="Proteomes" id="UP000886595"/>
    </source>
</evidence>
<dbReference type="AlphaFoldDB" id="A0A8X7UIL8"/>
<dbReference type="PROSITE" id="PS50222">
    <property type="entry name" value="EF_HAND_2"/>
    <property type="match status" value="2"/>
</dbReference>
<keyword evidence="7" id="KW-1185">Reference proteome</keyword>
<name>A0A8X7UIL8_BRACI</name>
<dbReference type="SMART" id="SM00054">
    <property type="entry name" value="EFh"/>
    <property type="match status" value="2"/>
</dbReference>
<evidence type="ECO:0000256" key="3">
    <source>
        <dbReference type="ARBA" id="ARBA00023027"/>
    </source>
</evidence>
<keyword evidence="2" id="KW-0106">Calcium</keyword>
<dbReference type="EMBL" id="JAAMPC010000012">
    <property type="protein sequence ID" value="KAG2277311.1"/>
    <property type="molecule type" value="Genomic_DNA"/>
</dbReference>
<dbReference type="InterPro" id="IPR000157">
    <property type="entry name" value="TIR_dom"/>
</dbReference>
<dbReference type="Gene3D" id="3.40.50.10140">
    <property type="entry name" value="Toll/interleukin-1 receptor homology (TIR) domain"/>
    <property type="match status" value="1"/>
</dbReference>
<dbReference type="InterPro" id="IPR011992">
    <property type="entry name" value="EF-hand-dom_pair"/>
</dbReference>
<dbReference type="GO" id="GO:0007165">
    <property type="term" value="P:signal transduction"/>
    <property type="evidence" value="ECO:0007669"/>
    <property type="project" value="InterPro"/>
</dbReference>
<proteinExistence type="predicted"/>
<dbReference type="SUPFAM" id="SSF52200">
    <property type="entry name" value="Toll/Interleukin receptor TIR domain"/>
    <property type="match status" value="1"/>
</dbReference>
<dbReference type="InterPro" id="IPR035897">
    <property type="entry name" value="Toll_tir_struct_dom_sf"/>
</dbReference>
<sequence length="295" mass="33785">MSLMATSSSSLPHVVFPSFHGPDVRSGILSHLRNVFARKGITMFNDNDIERGHTIGSKLVEAITKAEVSIVLLSKNYASSIWCLGELLEILKCKEASELIVIPIFYDVDPSDVRIQTGDFGIAFKKTCEGVTEKQKQRWIQALTRVANIAGEHSRIWTDEAAMLEKISSHVLKQLKVKKLWEEFRIRDVDQNHYITVQELHYAMTQLDIIEKVVMIGNFPTDVTLEWEEKKEMNHTYRPIDADQKGYITAADYQKYVFTVSERMITDEEAANFIKNFDVDGDGRISYDEFVKLTR</sequence>
<gene>
    <name evidence="6" type="ORF">Bca52824_059866</name>
</gene>
<dbReference type="InterPro" id="IPR018247">
    <property type="entry name" value="EF_Hand_1_Ca_BS"/>
</dbReference>
<dbReference type="SUPFAM" id="SSF47473">
    <property type="entry name" value="EF-hand"/>
    <property type="match status" value="1"/>
</dbReference>
<dbReference type="FunFam" id="1.10.238.10:FF:000003">
    <property type="entry name" value="Calmodulin A"/>
    <property type="match status" value="1"/>
</dbReference>
<dbReference type="PANTHER" id="PTHR32009">
    <property type="entry name" value="TMV RESISTANCE PROTEIN N-LIKE"/>
    <property type="match status" value="1"/>
</dbReference>
<evidence type="ECO:0000256" key="1">
    <source>
        <dbReference type="ARBA" id="ARBA00022737"/>
    </source>
</evidence>
<dbReference type="PROSITE" id="PS00018">
    <property type="entry name" value="EF_HAND_1"/>
    <property type="match status" value="2"/>
</dbReference>
<dbReference type="GO" id="GO:0005509">
    <property type="term" value="F:calcium ion binding"/>
    <property type="evidence" value="ECO:0007669"/>
    <property type="project" value="InterPro"/>
</dbReference>
<dbReference type="InterPro" id="IPR002048">
    <property type="entry name" value="EF_hand_dom"/>
</dbReference>
<evidence type="ECO:0000259" key="4">
    <source>
        <dbReference type="PROSITE" id="PS50104"/>
    </source>
</evidence>
<dbReference type="PROSITE" id="PS50104">
    <property type="entry name" value="TIR"/>
    <property type="match status" value="1"/>
</dbReference>
<keyword evidence="3" id="KW-0520">NAD</keyword>
<dbReference type="Gene3D" id="1.10.238.10">
    <property type="entry name" value="EF-hand"/>
    <property type="match status" value="1"/>
</dbReference>